<evidence type="ECO:0000313" key="5">
    <source>
        <dbReference type="Proteomes" id="UP000249354"/>
    </source>
</evidence>
<accession>A0A2W4W1V9</accession>
<comment type="caution">
    <text evidence="4">The sequence shown here is derived from an EMBL/GenBank/DDBJ whole genome shotgun (WGS) entry which is preliminary data.</text>
</comment>
<feature type="transmembrane region" description="Helical" evidence="2">
    <location>
        <begin position="190"/>
        <end position="212"/>
    </location>
</feature>
<evidence type="ECO:0000256" key="2">
    <source>
        <dbReference type="SAM" id="Phobius"/>
    </source>
</evidence>
<dbReference type="AlphaFoldDB" id="A0A2W4W1V9"/>
<keyword evidence="2" id="KW-0812">Transmembrane</keyword>
<dbReference type="PANTHER" id="PTHR22911">
    <property type="entry name" value="ACYL-MALONYL CONDENSING ENZYME-RELATED"/>
    <property type="match status" value="1"/>
</dbReference>
<feature type="domain" description="EamA" evidence="3">
    <location>
        <begin position="62"/>
        <end position="173"/>
    </location>
</feature>
<reference evidence="5" key="1">
    <citation type="submission" date="2018-04" db="EMBL/GenBank/DDBJ databases">
        <authorList>
            <person name="Cornet L."/>
        </authorList>
    </citation>
    <scope>NUCLEOTIDE SEQUENCE [LARGE SCALE GENOMIC DNA]</scope>
</reference>
<feature type="transmembrane region" description="Helical" evidence="2">
    <location>
        <begin position="126"/>
        <end position="147"/>
    </location>
</feature>
<feature type="transmembrane region" description="Helical" evidence="2">
    <location>
        <begin position="98"/>
        <end position="120"/>
    </location>
</feature>
<sequence>MSRSSHPSNRDPSKVAVGIALVLFSAIGLATQNIVSRVFFVAGPLFSQVELGGWIAPQLNNIVMLLAIRMTTMAVLLAAVSPLLYARTFSAIQQLSQNLKLSGAVIGSGLCLFVGLTSLYFSLSQISAGVAIATFFIYPAITVLLAWRFLSQRPHSYQLMLMLVIFSGVALTTLSSGSDLALNPGTSPTPGILCALLAGLSFGLYGIFSEIALQSQAPLHPVPFSLLTFMIVSLASSLSLTVMPSINVDPASWQPIWVTTLLSALVTVVAYVLNNFGVRYIGASLTALISGSTPALTALLAWIALQESLQPQQMVGVGIVTVGVAALSLKAKQNQ</sequence>
<feature type="transmembrane region" description="Helical" evidence="2">
    <location>
        <begin position="255"/>
        <end position="273"/>
    </location>
</feature>
<evidence type="ECO:0000256" key="1">
    <source>
        <dbReference type="ARBA" id="ARBA00007362"/>
    </source>
</evidence>
<dbReference type="GO" id="GO:0016020">
    <property type="term" value="C:membrane"/>
    <property type="evidence" value="ECO:0007669"/>
    <property type="project" value="InterPro"/>
</dbReference>
<feature type="transmembrane region" description="Helical" evidence="2">
    <location>
        <begin position="224"/>
        <end position="243"/>
    </location>
</feature>
<name>A0A2W4W1V9_9CYAN</name>
<keyword evidence="2" id="KW-1133">Transmembrane helix</keyword>
<keyword evidence="2" id="KW-0472">Membrane</keyword>
<gene>
    <name evidence="4" type="ORF">DCF25_09745</name>
</gene>
<evidence type="ECO:0000259" key="3">
    <source>
        <dbReference type="Pfam" id="PF00892"/>
    </source>
</evidence>
<dbReference type="Gene3D" id="1.10.3730.20">
    <property type="match status" value="1"/>
</dbReference>
<organism evidence="4 5">
    <name type="scientific">Leptolyngbya foveolarum</name>
    <dbReference type="NCBI Taxonomy" id="47253"/>
    <lineage>
        <taxon>Bacteria</taxon>
        <taxon>Bacillati</taxon>
        <taxon>Cyanobacteriota</taxon>
        <taxon>Cyanophyceae</taxon>
        <taxon>Leptolyngbyales</taxon>
        <taxon>Leptolyngbyaceae</taxon>
        <taxon>Leptolyngbya group</taxon>
        <taxon>Leptolyngbya</taxon>
    </lineage>
</organism>
<feature type="transmembrane region" description="Helical" evidence="2">
    <location>
        <begin position="311"/>
        <end position="329"/>
    </location>
</feature>
<dbReference type="Pfam" id="PF00892">
    <property type="entry name" value="EamA"/>
    <property type="match status" value="2"/>
</dbReference>
<dbReference type="InterPro" id="IPR000620">
    <property type="entry name" value="EamA_dom"/>
</dbReference>
<protein>
    <submittedName>
        <fullName evidence="4">EamA/RhaT family transporter</fullName>
    </submittedName>
</protein>
<proteinExistence type="inferred from homology"/>
<feature type="transmembrane region" description="Helical" evidence="2">
    <location>
        <begin position="285"/>
        <end position="305"/>
    </location>
</feature>
<dbReference type="Proteomes" id="UP000249354">
    <property type="component" value="Unassembled WGS sequence"/>
</dbReference>
<dbReference type="InterPro" id="IPR037185">
    <property type="entry name" value="EmrE-like"/>
</dbReference>
<evidence type="ECO:0000313" key="4">
    <source>
        <dbReference type="EMBL" id="PZO18541.1"/>
    </source>
</evidence>
<comment type="similarity">
    <text evidence="1">Belongs to the EamA transporter family.</text>
</comment>
<feature type="transmembrane region" description="Helical" evidence="2">
    <location>
        <begin position="62"/>
        <end position="86"/>
    </location>
</feature>
<feature type="transmembrane region" description="Helical" evidence="2">
    <location>
        <begin position="159"/>
        <end position="178"/>
    </location>
</feature>
<dbReference type="SUPFAM" id="SSF103481">
    <property type="entry name" value="Multidrug resistance efflux transporter EmrE"/>
    <property type="match status" value="2"/>
</dbReference>
<dbReference type="EMBL" id="QBMC01000054">
    <property type="protein sequence ID" value="PZO18541.1"/>
    <property type="molecule type" value="Genomic_DNA"/>
</dbReference>
<feature type="domain" description="EamA" evidence="3">
    <location>
        <begin position="190"/>
        <end position="328"/>
    </location>
</feature>
<reference evidence="4 5" key="2">
    <citation type="submission" date="2018-06" db="EMBL/GenBank/DDBJ databases">
        <title>Metagenomic assembly of (sub)arctic Cyanobacteria and their associated microbiome from non-axenic cultures.</title>
        <authorList>
            <person name="Baurain D."/>
        </authorList>
    </citation>
    <scope>NUCLEOTIDE SEQUENCE [LARGE SCALE GENOMIC DNA]</scope>
    <source>
        <strain evidence="4">ULC129bin1</strain>
    </source>
</reference>
<feature type="transmembrane region" description="Helical" evidence="2">
    <location>
        <begin position="12"/>
        <end position="31"/>
    </location>
</feature>
<dbReference type="PANTHER" id="PTHR22911:SF137">
    <property type="entry name" value="SOLUTE CARRIER FAMILY 35 MEMBER G2-RELATED"/>
    <property type="match status" value="1"/>
</dbReference>